<dbReference type="STRING" id="1539051.AL01_07830"/>
<dbReference type="Gene3D" id="3.30.1360.120">
    <property type="entry name" value="Probable tRNA modification gtpase trme, domain 1"/>
    <property type="match status" value="1"/>
</dbReference>
<dbReference type="EMBL" id="JATM01000004">
    <property type="protein sequence ID" value="OOL17859.1"/>
    <property type="molecule type" value="Genomic_DNA"/>
</dbReference>
<dbReference type="InterPro" id="IPR006223">
    <property type="entry name" value="GcvT"/>
</dbReference>
<sequence>MTDETLKPSPLHALHEELNATMGSYAGYALPEHYPSGMEVEHLHTRKQAGLFDISFLGQVRVRAKEDNAAIAAEALEALMPLDIKSLEKNRVCYGLLTTDQGGIRDDLAISRQENDFLLMLNGPNREDNADYLENAIGDDCKLIREFDRAMLSLQGPQSAEVLSRVLGQQVIAGMRYRDSAEVPWEGGSIVVARFGYTGMEGFDISIAAEQAEAFARRLLADPDVAPAGLATRNSLRMEAGLCLYGADIDKTTSPVEAALVGSIAACRRASGERAGGYPGAQTIEGQMEHGIYRQRVGLRPQEEVLLGGGVELFSDEERTDRVGRVTSGCFSPTLRAMIAMGYVTPAHAAEGTTLYATDAEGQPHKVIVTVLPFIPQTGH</sequence>
<keyword evidence="3" id="KW-0032">Aminotransferase</keyword>
<dbReference type="SUPFAM" id="SSF103025">
    <property type="entry name" value="Folate-binding domain"/>
    <property type="match status" value="1"/>
</dbReference>
<evidence type="ECO:0000256" key="6">
    <source>
        <dbReference type="ARBA" id="ARBA00047665"/>
    </source>
</evidence>
<dbReference type="NCBIfam" id="TIGR00528">
    <property type="entry name" value="gcvT"/>
    <property type="match status" value="1"/>
</dbReference>
<evidence type="ECO:0000313" key="10">
    <source>
        <dbReference type="Proteomes" id="UP000200980"/>
    </source>
</evidence>
<dbReference type="InterPro" id="IPR027266">
    <property type="entry name" value="TrmE/GcvT-like"/>
</dbReference>
<dbReference type="PANTHER" id="PTHR43757">
    <property type="entry name" value="AMINOMETHYLTRANSFERASE"/>
    <property type="match status" value="1"/>
</dbReference>
<dbReference type="OrthoDB" id="9774591at2"/>
<evidence type="ECO:0000313" key="9">
    <source>
        <dbReference type="EMBL" id="OOL17859.1"/>
    </source>
</evidence>
<dbReference type="AlphaFoldDB" id="A0A1S8GP65"/>
<dbReference type="RefSeq" id="WP_077396891.1">
    <property type="nucleotide sequence ID" value="NZ_JATM01000004.1"/>
</dbReference>
<keyword evidence="10" id="KW-1185">Reference proteome</keyword>
<reference evidence="9 10" key="1">
    <citation type="journal article" date="2016" name="PLoS ONE">
        <title>Whole-Genome Sequence Analysis of Bombella intestini LMG 28161T, a Novel Acetic Acid Bacterium Isolated from the Crop of a Red-Tailed Bumble Bee, Bombus lapidarius.</title>
        <authorList>
            <person name="Li L."/>
            <person name="Illeghems K."/>
            <person name="Van Kerrebroeck S."/>
            <person name="Borremans W."/>
            <person name="Cleenwerck I."/>
            <person name="Smagghe G."/>
            <person name="De Vuyst L."/>
            <person name="Vandamme P."/>
        </authorList>
    </citation>
    <scope>NUCLEOTIDE SEQUENCE [LARGE SCALE GENOMIC DNA]</scope>
    <source>
        <strain evidence="9 10">R-52487</strain>
    </source>
</reference>
<dbReference type="Pfam" id="PF01571">
    <property type="entry name" value="GCV_T"/>
    <property type="match status" value="1"/>
</dbReference>
<dbReference type="EC" id="2.1.2.10" evidence="2"/>
<dbReference type="GO" id="GO:0005960">
    <property type="term" value="C:glycine cleavage complex"/>
    <property type="evidence" value="ECO:0007669"/>
    <property type="project" value="InterPro"/>
</dbReference>
<accession>A0A1S8GP65</accession>
<dbReference type="InterPro" id="IPR006222">
    <property type="entry name" value="GCVT_N"/>
</dbReference>
<dbReference type="PIRSF" id="PIRSF006487">
    <property type="entry name" value="GcvT"/>
    <property type="match status" value="1"/>
</dbReference>
<dbReference type="GO" id="GO:0006546">
    <property type="term" value="P:glycine catabolic process"/>
    <property type="evidence" value="ECO:0007669"/>
    <property type="project" value="InterPro"/>
</dbReference>
<dbReference type="Pfam" id="PF08669">
    <property type="entry name" value="GCV_T_C"/>
    <property type="match status" value="1"/>
</dbReference>
<proteinExistence type="inferred from homology"/>
<dbReference type="GO" id="GO:0004047">
    <property type="term" value="F:aminomethyltransferase activity"/>
    <property type="evidence" value="ECO:0007669"/>
    <property type="project" value="UniProtKB-EC"/>
</dbReference>
<dbReference type="Gene3D" id="2.40.30.110">
    <property type="entry name" value="Aminomethyltransferase beta-barrel domains"/>
    <property type="match status" value="1"/>
</dbReference>
<evidence type="ECO:0000256" key="1">
    <source>
        <dbReference type="ARBA" id="ARBA00008609"/>
    </source>
</evidence>
<dbReference type="GO" id="GO:0008483">
    <property type="term" value="F:transaminase activity"/>
    <property type="evidence" value="ECO:0007669"/>
    <property type="project" value="UniProtKB-KW"/>
</dbReference>
<feature type="domain" description="Aminomethyltransferase C-terminal" evidence="8">
    <location>
        <begin position="294"/>
        <end position="374"/>
    </location>
</feature>
<dbReference type="Proteomes" id="UP000200980">
    <property type="component" value="Unassembled WGS sequence"/>
</dbReference>
<feature type="domain" description="GCVT N-terminal" evidence="7">
    <location>
        <begin position="11"/>
        <end position="260"/>
    </location>
</feature>
<dbReference type="Gene3D" id="3.30.70.1400">
    <property type="entry name" value="Aminomethyltransferase beta-barrel domains"/>
    <property type="match status" value="1"/>
</dbReference>
<comment type="catalytic activity">
    <reaction evidence="6">
        <text>N(6)-[(R)-S(8)-aminomethyldihydrolipoyl]-L-lysyl-[protein] + (6S)-5,6,7,8-tetrahydrofolate = N(6)-[(R)-dihydrolipoyl]-L-lysyl-[protein] + (6R)-5,10-methylene-5,6,7,8-tetrahydrofolate + NH4(+)</text>
        <dbReference type="Rhea" id="RHEA:16945"/>
        <dbReference type="Rhea" id="RHEA-COMP:10475"/>
        <dbReference type="Rhea" id="RHEA-COMP:10492"/>
        <dbReference type="ChEBI" id="CHEBI:15636"/>
        <dbReference type="ChEBI" id="CHEBI:28938"/>
        <dbReference type="ChEBI" id="CHEBI:57453"/>
        <dbReference type="ChEBI" id="CHEBI:83100"/>
        <dbReference type="ChEBI" id="CHEBI:83143"/>
        <dbReference type="EC" id="2.1.2.10"/>
    </reaction>
</comment>
<gene>
    <name evidence="9" type="ORF">AL01_07830</name>
</gene>
<comment type="similarity">
    <text evidence="1">Belongs to the GcvT family.</text>
</comment>
<protein>
    <recommendedName>
        <fullName evidence="2">aminomethyltransferase</fullName>
        <ecNumber evidence="2">2.1.2.10</ecNumber>
    </recommendedName>
    <alternativeName>
        <fullName evidence="5">Glycine cleavage system T protein</fullName>
    </alternativeName>
</protein>
<comment type="caution">
    <text evidence="9">The sequence shown here is derived from an EMBL/GenBank/DDBJ whole genome shotgun (WGS) entry which is preliminary data.</text>
</comment>
<dbReference type="PANTHER" id="PTHR43757:SF2">
    <property type="entry name" value="AMINOMETHYLTRANSFERASE, MITOCHONDRIAL"/>
    <property type="match status" value="1"/>
</dbReference>
<evidence type="ECO:0000256" key="5">
    <source>
        <dbReference type="ARBA" id="ARBA00031395"/>
    </source>
</evidence>
<dbReference type="Gene3D" id="4.10.1250.10">
    <property type="entry name" value="Aminomethyltransferase fragment"/>
    <property type="match status" value="1"/>
</dbReference>
<name>A0A1S8GP65_9PROT</name>
<evidence type="ECO:0000259" key="8">
    <source>
        <dbReference type="Pfam" id="PF08669"/>
    </source>
</evidence>
<evidence type="ECO:0000256" key="2">
    <source>
        <dbReference type="ARBA" id="ARBA00012616"/>
    </source>
</evidence>
<dbReference type="InterPro" id="IPR029043">
    <property type="entry name" value="GcvT/YgfZ_C"/>
</dbReference>
<evidence type="ECO:0000259" key="7">
    <source>
        <dbReference type="Pfam" id="PF01571"/>
    </source>
</evidence>
<organism evidence="9 10">
    <name type="scientific">Bombella intestini</name>
    <dbReference type="NCBI Taxonomy" id="1539051"/>
    <lineage>
        <taxon>Bacteria</taxon>
        <taxon>Pseudomonadati</taxon>
        <taxon>Pseudomonadota</taxon>
        <taxon>Alphaproteobacteria</taxon>
        <taxon>Acetobacterales</taxon>
        <taxon>Acetobacteraceae</taxon>
        <taxon>Bombella</taxon>
    </lineage>
</organism>
<dbReference type="SUPFAM" id="SSF101790">
    <property type="entry name" value="Aminomethyltransferase beta-barrel domain"/>
    <property type="match status" value="1"/>
</dbReference>
<evidence type="ECO:0000256" key="3">
    <source>
        <dbReference type="ARBA" id="ARBA00022576"/>
    </source>
</evidence>
<dbReference type="InterPro" id="IPR028896">
    <property type="entry name" value="GcvT/YgfZ/DmdA"/>
</dbReference>
<keyword evidence="4" id="KW-0808">Transferase</keyword>
<dbReference type="InterPro" id="IPR013977">
    <property type="entry name" value="GcvT_C"/>
</dbReference>
<evidence type="ECO:0000256" key="4">
    <source>
        <dbReference type="ARBA" id="ARBA00022679"/>
    </source>
</evidence>